<comment type="similarity">
    <text evidence="1">Belongs to the prokaryotic/mitochondrial release factor family.</text>
</comment>
<dbReference type="InterPro" id="IPR045853">
    <property type="entry name" value="Pep_chain_release_fac_I_sf"/>
</dbReference>
<feature type="compositionally biased region" description="Basic and acidic residues" evidence="2">
    <location>
        <begin position="160"/>
        <end position="176"/>
    </location>
</feature>
<sequence length="191" mass="21944">MFQRPLHLLPLPGFSLGLAGRVPYRPIRHQAFDASFEQDELEEARSWYTSFSESSIPKGQTTYSRSSGPGGQHVNKTETKATTIWSFEELIKHIPKLLHPGLRASKYHNPRSNTISLQAQTQRSRTANTEENRQKLWEELLRIYRDSVPGETSDKKRKKYEALEKKSNAIRLDTKKQKSAKKASRKTSMSD</sequence>
<dbReference type="InterPro" id="IPR000352">
    <property type="entry name" value="Pep_chain_release_fac_I"/>
</dbReference>
<dbReference type="Proteomes" id="UP001390339">
    <property type="component" value="Unassembled WGS sequence"/>
</dbReference>
<evidence type="ECO:0000256" key="2">
    <source>
        <dbReference type="SAM" id="MobiDB-lite"/>
    </source>
</evidence>
<organism evidence="4 5">
    <name type="scientific">Apiospora arundinis</name>
    <dbReference type="NCBI Taxonomy" id="335852"/>
    <lineage>
        <taxon>Eukaryota</taxon>
        <taxon>Fungi</taxon>
        <taxon>Dikarya</taxon>
        <taxon>Ascomycota</taxon>
        <taxon>Pezizomycotina</taxon>
        <taxon>Sordariomycetes</taxon>
        <taxon>Xylariomycetidae</taxon>
        <taxon>Amphisphaeriales</taxon>
        <taxon>Apiosporaceae</taxon>
        <taxon>Apiospora</taxon>
    </lineage>
</organism>
<evidence type="ECO:0000313" key="4">
    <source>
        <dbReference type="EMBL" id="KAK8875070.1"/>
    </source>
</evidence>
<dbReference type="Pfam" id="PF00472">
    <property type="entry name" value="RF-1"/>
    <property type="match status" value="1"/>
</dbReference>
<reference evidence="4 5" key="1">
    <citation type="journal article" date="2024" name="IMA Fungus">
        <title>Apiospora arundinis, a panoply of carbohydrate-active enzymes and secondary metabolites.</title>
        <authorList>
            <person name="Sorensen T."/>
            <person name="Petersen C."/>
            <person name="Muurmann A.T."/>
            <person name="Christiansen J.V."/>
            <person name="Brundto M.L."/>
            <person name="Overgaard C.K."/>
            <person name="Boysen A.T."/>
            <person name="Wollenberg R.D."/>
            <person name="Larsen T.O."/>
            <person name="Sorensen J.L."/>
            <person name="Nielsen K.L."/>
            <person name="Sondergaard T.E."/>
        </authorList>
    </citation>
    <scope>NUCLEOTIDE SEQUENCE [LARGE SCALE GENOMIC DNA]</scope>
    <source>
        <strain evidence="4 5">AAU 773</strain>
    </source>
</reference>
<keyword evidence="5" id="KW-1185">Reference proteome</keyword>
<dbReference type="EMBL" id="JAPCWZ010000003">
    <property type="protein sequence ID" value="KAK8875070.1"/>
    <property type="molecule type" value="Genomic_DNA"/>
</dbReference>
<proteinExistence type="inferred from homology"/>
<feature type="domain" description="Prokaryotic-type class I peptide chain release factors" evidence="3">
    <location>
        <begin position="61"/>
        <end position="184"/>
    </location>
</feature>
<dbReference type="PANTHER" id="PTHR11075">
    <property type="entry name" value="PEPTIDE CHAIN RELEASE FACTOR"/>
    <property type="match status" value="1"/>
</dbReference>
<protein>
    <recommendedName>
        <fullName evidence="3">Prokaryotic-type class I peptide chain release factors domain-containing protein</fullName>
    </recommendedName>
</protein>
<dbReference type="InterPro" id="IPR052104">
    <property type="entry name" value="Mito_Release_Factor_mL62"/>
</dbReference>
<evidence type="ECO:0000313" key="5">
    <source>
        <dbReference type="Proteomes" id="UP001390339"/>
    </source>
</evidence>
<dbReference type="PANTHER" id="PTHR11075:SF54">
    <property type="entry name" value="LARGE RIBOSOMAL SUBUNIT PROTEIN ML62"/>
    <property type="match status" value="1"/>
</dbReference>
<name>A0ABR2JBK1_9PEZI</name>
<accession>A0ABR2JBK1</accession>
<evidence type="ECO:0000256" key="1">
    <source>
        <dbReference type="ARBA" id="ARBA00010835"/>
    </source>
</evidence>
<feature type="region of interest" description="Disordered" evidence="2">
    <location>
        <begin position="147"/>
        <end position="191"/>
    </location>
</feature>
<dbReference type="Gene3D" id="3.30.160.20">
    <property type="match status" value="1"/>
</dbReference>
<comment type="caution">
    <text evidence="4">The sequence shown here is derived from an EMBL/GenBank/DDBJ whole genome shotgun (WGS) entry which is preliminary data.</text>
</comment>
<evidence type="ECO:0000259" key="3">
    <source>
        <dbReference type="Pfam" id="PF00472"/>
    </source>
</evidence>
<gene>
    <name evidence="4" type="ORF">PGQ11_005584</name>
</gene>
<dbReference type="SUPFAM" id="SSF75620">
    <property type="entry name" value="Release factor"/>
    <property type="match status" value="1"/>
</dbReference>